<dbReference type="GO" id="GO:0016491">
    <property type="term" value="F:oxidoreductase activity"/>
    <property type="evidence" value="ECO:0007669"/>
    <property type="project" value="UniProtKB-KW"/>
</dbReference>
<keyword evidence="6" id="KW-0732">Signal</keyword>
<sequence>MHLSFAVVSWCLTFLAVSPVESAKCKTSPRDSNWPSVQEWTSLNLSIQGTLLKTIPVASSCYPGNPFASSHECSDVRAHWKYAAYHSRWPESNDYSVWNNNSCLPPGVSGYSKEKGCSVGGLPQYIVNATTEKQIATAMKWASDNNIRIIIKSTGHDLSGRSTGAYSLSILTHNFNHIQHQPAWKIPGKNKTIDVVVCGGGNNWGDVYTAVHRIGRTVVGGEDATVGLGGLIQNGGHGLLSSTYGLASDQVYQVTVVTSDGRHLIANDQQNQDLFWAVRGTGGGQFGVITEFVLQTHPVPANIVTGGLTFYPQDSSNATGNASWAALAGLASKIPDLMDAGITGTVMSITGKQAVSYAGLSEAVSGPAVIVSLTEFNSSTKRMNDTIQRLATEAADNGQASLNISVTNPASRSYWSSTKPNLLSSQSAGATSLFTSRLLGRPELYDVPREKLIHYLQRISVSQVPDQGAMLLFGLQGGPGPSSTPEERRGSVLPAWRSAYAHVMAYGSSFDESGDPQTGLEIGAKFYEDAKESVWRDWAPNTGSYMNEGNPFAANWKHDFYGVNYNRLLGLKLKYDPSESIFVTSGIGSDRWLSDLHSGLLCRIESTSE</sequence>
<evidence type="ECO:0000256" key="2">
    <source>
        <dbReference type="ARBA" id="ARBA00005466"/>
    </source>
</evidence>
<feature type="domain" description="FAD-binding PCMH-type" evidence="7">
    <location>
        <begin position="119"/>
        <end position="299"/>
    </location>
</feature>
<evidence type="ECO:0000313" key="8">
    <source>
        <dbReference type="EMBL" id="OQE16444.1"/>
    </source>
</evidence>
<dbReference type="InterPro" id="IPR006094">
    <property type="entry name" value="Oxid_FAD_bind_N"/>
</dbReference>
<dbReference type="PANTHER" id="PTHR42973:SF39">
    <property type="entry name" value="FAD-BINDING PCMH-TYPE DOMAIN-CONTAINING PROTEIN"/>
    <property type="match status" value="1"/>
</dbReference>
<dbReference type="InterPro" id="IPR012951">
    <property type="entry name" value="BBE"/>
</dbReference>
<dbReference type="Pfam" id="PF08031">
    <property type="entry name" value="BBE"/>
    <property type="match status" value="1"/>
</dbReference>
<reference evidence="9" key="1">
    <citation type="journal article" date="2017" name="Nat. Microbiol.">
        <title>Global analysis of biosynthetic gene clusters reveals vast potential of secondary metabolite production in Penicillium species.</title>
        <authorList>
            <person name="Nielsen J.C."/>
            <person name="Grijseels S."/>
            <person name="Prigent S."/>
            <person name="Ji B."/>
            <person name="Dainat J."/>
            <person name="Nielsen K.F."/>
            <person name="Frisvad J.C."/>
            <person name="Workman M."/>
            <person name="Nielsen J."/>
        </authorList>
    </citation>
    <scope>NUCLEOTIDE SEQUENCE [LARGE SCALE GENOMIC DNA]</scope>
    <source>
        <strain evidence="9">IBT 24891</strain>
    </source>
</reference>
<protein>
    <recommendedName>
        <fullName evidence="7">FAD-binding PCMH-type domain-containing protein</fullName>
    </recommendedName>
</protein>
<dbReference type="InterPro" id="IPR016166">
    <property type="entry name" value="FAD-bd_PCMH"/>
</dbReference>
<dbReference type="InterPro" id="IPR050416">
    <property type="entry name" value="FAD-linked_Oxidoreductase"/>
</dbReference>
<dbReference type="InterPro" id="IPR016169">
    <property type="entry name" value="FAD-bd_PCMH_sub2"/>
</dbReference>
<name>A0A1V6SRZ6_9EURO</name>
<evidence type="ECO:0000256" key="1">
    <source>
        <dbReference type="ARBA" id="ARBA00001974"/>
    </source>
</evidence>
<comment type="similarity">
    <text evidence="2">Belongs to the oxygen-dependent FAD-linked oxidoreductase family.</text>
</comment>
<dbReference type="Proteomes" id="UP000191285">
    <property type="component" value="Unassembled WGS sequence"/>
</dbReference>
<proteinExistence type="inferred from homology"/>
<evidence type="ECO:0000256" key="5">
    <source>
        <dbReference type="ARBA" id="ARBA00023002"/>
    </source>
</evidence>
<gene>
    <name evidence="8" type="ORF">PENSTE_c024G07361</name>
</gene>
<feature type="signal peptide" evidence="6">
    <location>
        <begin position="1"/>
        <end position="22"/>
    </location>
</feature>
<dbReference type="PANTHER" id="PTHR42973">
    <property type="entry name" value="BINDING OXIDOREDUCTASE, PUTATIVE (AFU_ORTHOLOGUE AFUA_1G17690)-RELATED"/>
    <property type="match status" value="1"/>
</dbReference>
<dbReference type="PROSITE" id="PS51387">
    <property type="entry name" value="FAD_PCMH"/>
    <property type="match status" value="1"/>
</dbReference>
<keyword evidence="9" id="KW-1185">Reference proteome</keyword>
<dbReference type="AlphaFoldDB" id="A0A1V6SRZ6"/>
<evidence type="ECO:0000256" key="6">
    <source>
        <dbReference type="SAM" id="SignalP"/>
    </source>
</evidence>
<dbReference type="Gene3D" id="3.40.462.20">
    <property type="match status" value="1"/>
</dbReference>
<keyword evidence="5" id="KW-0560">Oxidoreductase</keyword>
<dbReference type="Gene3D" id="3.30.465.10">
    <property type="match status" value="1"/>
</dbReference>
<dbReference type="EMBL" id="MLKD01000024">
    <property type="protein sequence ID" value="OQE16444.1"/>
    <property type="molecule type" value="Genomic_DNA"/>
</dbReference>
<comment type="caution">
    <text evidence="8">The sequence shown here is derived from an EMBL/GenBank/DDBJ whole genome shotgun (WGS) entry which is preliminary data.</text>
</comment>
<evidence type="ECO:0000313" key="9">
    <source>
        <dbReference type="Proteomes" id="UP000191285"/>
    </source>
</evidence>
<accession>A0A1V6SRZ6</accession>
<dbReference type="InterPro" id="IPR036318">
    <property type="entry name" value="FAD-bd_PCMH-like_sf"/>
</dbReference>
<keyword evidence="3" id="KW-0285">Flavoprotein</keyword>
<evidence type="ECO:0000256" key="3">
    <source>
        <dbReference type="ARBA" id="ARBA00022630"/>
    </source>
</evidence>
<dbReference type="SUPFAM" id="SSF56176">
    <property type="entry name" value="FAD-binding/transporter-associated domain-like"/>
    <property type="match status" value="1"/>
</dbReference>
<comment type="cofactor">
    <cofactor evidence="1">
        <name>FAD</name>
        <dbReference type="ChEBI" id="CHEBI:57692"/>
    </cofactor>
</comment>
<dbReference type="GO" id="GO:0071949">
    <property type="term" value="F:FAD binding"/>
    <property type="evidence" value="ECO:0007669"/>
    <property type="project" value="InterPro"/>
</dbReference>
<dbReference type="OrthoDB" id="9983560at2759"/>
<dbReference type="Pfam" id="PF01565">
    <property type="entry name" value="FAD_binding_4"/>
    <property type="match status" value="1"/>
</dbReference>
<organism evidence="8 9">
    <name type="scientific">Penicillium steckii</name>
    <dbReference type="NCBI Taxonomy" id="303698"/>
    <lineage>
        <taxon>Eukaryota</taxon>
        <taxon>Fungi</taxon>
        <taxon>Dikarya</taxon>
        <taxon>Ascomycota</taxon>
        <taxon>Pezizomycotina</taxon>
        <taxon>Eurotiomycetes</taxon>
        <taxon>Eurotiomycetidae</taxon>
        <taxon>Eurotiales</taxon>
        <taxon>Aspergillaceae</taxon>
        <taxon>Penicillium</taxon>
    </lineage>
</organism>
<keyword evidence="4" id="KW-0274">FAD</keyword>
<feature type="chain" id="PRO_5012686632" description="FAD-binding PCMH-type domain-containing protein" evidence="6">
    <location>
        <begin position="23"/>
        <end position="609"/>
    </location>
</feature>
<dbReference type="STRING" id="303698.A0A1V6SRZ6"/>
<evidence type="ECO:0000256" key="4">
    <source>
        <dbReference type="ARBA" id="ARBA00022827"/>
    </source>
</evidence>
<evidence type="ECO:0000259" key="7">
    <source>
        <dbReference type="PROSITE" id="PS51387"/>
    </source>
</evidence>